<evidence type="ECO:0000313" key="4">
    <source>
        <dbReference type="Proteomes" id="UP001164746"/>
    </source>
</evidence>
<dbReference type="EMBL" id="CP111023">
    <property type="protein sequence ID" value="WAR20697.1"/>
    <property type="molecule type" value="Genomic_DNA"/>
</dbReference>
<dbReference type="SUPFAM" id="SSF54695">
    <property type="entry name" value="POZ domain"/>
    <property type="match status" value="1"/>
</dbReference>
<keyword evidence="4" id="KW-1185">Reference proteome</keyword>
<evidence type="ECO:0000313" key="3">
    <source>
        <dbReference type="EMBL" id="WAR20697.1"/>
    </source>
</evidence>
<feature type="compositionally biased region" description="Acidic residues" evidence="1">
    <location>
        <begin position="446"/>
        <end position="456"/>
    </location>
</feature>
<evidence type="ECO:0000256" key="1">
    <source>
        <dbReference type="SAM" id="MobiDB-lite"/>
    </source>
</evidence>
<evidence type="ECO:0000259" key="2">
    <source>
        <dbReference type="Pfam" id="PF02214"/>
    </source>
</evidence>
<gene>
    <name evidence="3" type="ORF">MAR_014671</name>
</gene>
<organism evidence="3 4">
    <name type="scientific">Mya arenaria</name>
    <name type="common">Soft-shell clam</name>
    <dbReference type="NCBI Taxonomy" id="6604"/>
    <lineage>
        <taxon>Eukaryota</taxon>
        <taxon>Metazoa</taxon>
        <taxon>Spiralia</taxon>
        <taxon>Lophotrochozoa</taxon>
        <taxon>Mollusca</taxon>
        <taxon>Bivalvia</taxon>
        <taxon>Autobranchia</taxon>
        <taxon>Heteroconchia</taxon>
        <taxon>Euheterodonta</taxon>
        <taxon>Imparidentia</taxon>
        <taxon>Neoheterodontei</taxon>
        <taxon>Myida</taxon>
        <taxon>Myoidea</taxon>
        <taxon>Myidae</taxon>
        <taxon>Mya</taxon>
    </lineage>
</organism>
<feature type="compositionally biased region" description="Basic and acidic residues" evidence="1">
    <location>
        <begin position="555"/>
        <end position="577"/>
    </location>
</feature>
<feature type="compositionally biased region" description="Basic and acidic residues" evidence="1">
    <location>
        <begin position="493"/>
        <end position="546"/>
    </location>
</feature>
<dbReference type="Proteomes" id="UP001164746">
    <property type="component" value="Chromosome 12"/>
</dbReference>
<proteinExistence type="predicted"/>
<protein>
    <recommendedName>
        <fullName evidence="2">Potassium channel tetramerisation-type BTB domain-containing protein</fullName>
    </recommendedName>
</protein>
<feature type="region of interest" description="Disordered" evidence="1">
    <location>
        <begin position="446"/>
        <end position="586"/>
    </location>
</feature>
<accession>A0ABY7FI29</accession>
<dbReference type="Gene3D" id="3.30.710.10">
    <property type="entry name" value="Potassium Channel Kv1.1, Chain A"/>
    <property type="match status" value="1"/>
</dbReference>
<dbReference type="InterPro" id="IPR011333">
    <property type="entry name" value="SKP1/BTB/POZ_sf"/>
</dbReference>
<feature type="domain" description="Potassium channel tetramerisation-type BTB" evidence="2">
    <location>
        <begin position="635"/>
        <end position="679"/>
    </location>
</feature>
<name>A0ABY7FI29_MYAAR</name>
<feature type="compositionally biased region" description="Low complexity" evidence="1">
    <location>
        <begin position="457"/>
        <end position="473"/>
    </location>
</feature>
<dbReference type="Pfam" id="PF02214">
    <property type="entry name" value="BTB_2"/>
    <property type="match status" value="1"/>
</dbReference>
<sequence>MLSKKCIVIDGEKIPCYSELGRDNSTCRRITVKENVVIPPATEMIVTGKLDGPTMKSMGIVEGNSNFIEKHGTLIAKSVVNFNKGEIPLRKANVGTLYKNSYIANYETVYEPEVKQVLSMHTDESNERYQSHMQPVFNTDSENLSPEEKKMYFSRAEEKYSVSVVRSLECGSAEGKCSAEANEGLTSVCTNVAREVYNDSRNVVFFKTKSGDGNQQDGSTSSVLINQSGRVSSEVRSTSCTSVGCPRGVESCDTNLHEQKKDRALSLLCEWKRVNRKPDWQEVAPQSVELKHYWNQMDSLVLSEDDVLYYDVVHVGEPNIKQIVLPTGMQQQVKRELHDASTAGHFGVKRTLERYKCMICENNYYATFSAFSRHATEVHSGFKHKCNTCAAIQHVRIKTTDVGRLHEKVTLNSRPTIEERFEEYFGKHPLMISPVSSPRVILTDISDDSVPTDDEQILTATPITLPTTSTPSQSKEKTLTKTHYKQPHSPNVEVKENKKSKQNSETKNDRKEANAKKPESYLEQNNHKETQQSKSTKTNESKKETPKCTMQSENLKSKDQNKNDLKRTTKTKEEPKVHANQTNERSSVIIKAKPLKKQEDKQCQTEIIPITKLPIFDENHTCNPLVDEADFNNVITLNVGGTVFQTTLNTLGPVPESPLASLQNRAFFDRDPESFRFVLLPIGQSGTMSTKTRYIEYGGKSKPTCTAESRIVMELPFPDAQL</sequence>
<reference evidence="3" key="1">
    <citation type="submission" date="2022-11" db="EMBL/GenBank/DDBJ databases">
        <title>Centuries of genome instability and evolution in soft-shell clam transmissible cancer (bioRxiv).</title>
        <authorList>
            <person name="Hart S.F.M."/>
            <person name="Yonemitsu M.A."/>
            <person name="Giersch R.M."/>
            <person name="Beal B.F."/>
            <person name="Arriagada G."/>
            <person name="Davis B.W."/>
            <person name="Ostrander E.A."/>
            <person name="Goff S.P."/>
            <person name="Metzger M.J."/>
        </authorList>
    </citation>
    <scope>NUCLEOTIDE SEQUENCE</scope>
    <source>
        <strain evidence="3">MELC-2E11</strain>
        <tissue evidence="3">Siphon/mantle</tissue>
    </source>
</reference>
<feature type="non-terminal residue" evidence="3">
    <location>
        <position position="722"/>
    </location>
</feature>
<dbReference type="InterPro" id="IPR003131">
    <property type="entry name" value="T1-type_BTB"/>
</dbReference>